<keyword evidence="1 4" id="KW-0808">Transferase</keyword>
<feature type="active site" evidence="5">
    <location>
        <position position="90"/>
    </location>
</feature>
<dbReference type="PIRSF" id="PIRSF000446">
    <property type="entry name" value="Mct"/>
    <property type="match status" value="1"/>
</dbReference>
<dbReference type="InterPro" id="IPR001227">
    <property type="entry name" value="Ac_transferase_dom_sf"/>
</dbReference>
<dbReference type="RefSeq" id="WP_087017359.1">
    <property type="nucleotide sequence ID" value="NZ_NHOC01000002.1"/>
</dbReference>
<feature type="active site" evidence="5">
    <location>
        <position position="197"/>
    </location>
</feature>
<proteinExistence type="inferred from homology"/>
<sequence>MICTAFFPGQGAQHPDMGHSLYDNSAAARNIFDRASEIVGYSVSDLCFRSDKEELSRTVNSQIAIFTCSMAGLAALRERGVQIDACAGFSLGEYTALAASGVLSLEDAIRLVQRRGELMQQAADSTDGCMAAVLGLDDATVEQICAQIEGIVLPVNYNCDGQLVIAGEREAVTAAAAACKEAGARRAVPLAVSGAFHTPMMESAAAQLRTFAEDLTFHAPEIPLYTNVTGELLDVPQYPEYLERHMVSPVRWKHLVQNMMADGHTNALEIGIGKTLTGFARRISRDLTCRVVETMDDVTAVTE</sequence>
<accession>A0A252F6M9</accession>
<evidence type="ECO:0000256" key="1">
    <source>
        <dbReference type="ARBA" id="ARBA00022679"/>
    </source>
</evidence>
<keyword evidence="2 4" id="KW-0012">Acyltransferase</keyword>
<dbReference type="Gene3D" id="3.40.366.10">
    <property type="entry name" value="Malonyl-Coenzyme A Acyl Carrier Protein, domain 2"/>
    <property type="match status" value="1"/>
</dbReference>
<evidence type="ECO:0000256" key="2">
    <source>
        <dbReference type="ARBA" id="ARBA00023315"/>
    </source>
</evidence>
<dbReference type="NCBIfam" id="TIGR00128">
    <property type="entry name" value="fabD"/>
    <property type="match status" value="1"/>
</dbReference>
<dbReference type="InterPro" id="IPR016035">
    <property type="entry name" value="Acyl_Trfase/lysoPLipase"/>
</dbReference>
<evidence type="ECO:0000256" key="4">
    <source>
        <dbReference type="PIRNR" id="PIRNR000446"/>
    </source>
</evidence>
<dbReference type="InterPro" id="IPR004410">
    <property type="entry name" value="Malonyl_CoA-ACP_transAc_FabD"/>
</dbReference>
<evidence type="ECO:0000256" key="3">
    <source>
        <dbReference type="ARBA" id="ARBA00048462"/>
    </source>
</evidence>
<dbReference type="Pfam" id="PF00698">
    <property type="entry name" value="Acyl_transf_1"/>
    <property type="match status" value="1"/>
</dbReference>
<dbReference type="SUPFAM" id="SSF55048">
    <property type="entry name" value="Probable ACP-binding domain of malonyl-CoA ACP transacylase"/>
    <property type="match status" value="1"/>
</dbReference>
<comment type="caution">
    <text evidence="7">The sequence shown here is derived from an EMBL/GenBank/DDBJ whole genome shotgun (WGS) entry which is preliminary data.</text>
</comment>
<dbReference type="InterPro" id="IPR016036">
    <property type="entry name" value="Malonyl_transacylase_ACP-bd"/>
</dbReference>
<dbReference type="GO" id="GO:0004314">
    <property type="term" value="F:[acyl-carrier-protein] S-malonyltransferase activity"/>
    <property type="evidence" value="ECO:0007669"/>
    <property type="project" value="UniProtKB-EC"/>
</dbReference>
<gene>
    <name evidence="7" type="ORF">CBW42_02320</name>
</gene>
<organism evidence="7 8">
    <name type="scientific">Butyricicoccus porcorum</name>
    <dbReference type="NCBI Taxonomy" id="1945634"/>
    <lineage>
        <taxon>Bacteria</taxon>
        <taxon>Bacillati</taxon>
        <taxon>Bacillota</taxon>
        <taxon>Clostridia</taxon>
        <taxon>Eubacteriales</taxon>
        <taxon>Butyricicoccaceae</taxon>
        <taxon>Butyricicoccus</taxon>
    </lineage>
</organism>
<evidence type="ECO:0000313" key="7">
    <source>
        <dbReference type="EMBL" id="OUM21429.1"/>
    </source>
</evidence>
<dbReference type="PANTHER" id="PTHR42681">
    <property type="entry name" value="MALONYL-COA-ACYL CARRIER PROTEIN TRANSACYLASE, MITOCHONDRIAL"/>
    <property type="match status" value="1"/>
</dbReference>
<dbReference type="GO" id="GO:0006633">
    <property type="term" value="P:fatty acid biosynthetic process"/>
    <property type="evidence" value="ECO:0007669"/>
    <property type="project" value="TreeGrafter"/>
</dbReference>
<reference evidence="7 8" key="1">
    <citation type="submission" date="2017-05" db="EMBL/GenBank/DDBJ databases">
        <title>Butyricicoccus porcorum sp. nov. a butyrate-producing bacterium from the swine intestinal tract.</title>
        <authorList>
            <person name="Trachsel J."/>
            <person name="Humphrey S."/>
            <person name="Allen H.K."/>
        </authorList>
    </citation>
    <scope>NUCLEOTIDE SEQUENCE [LARGE SCALE GENOMIC DNA]</scope>
    <source>
        <strain evidence="7">BB10</strain>
    </source>
</reference>
<dbReference type="Proteomes" id="UP000194903">
    <property type="component" value="Unassembled WGS sequence"/>
</dbReference>
<dbReference type="AlphaFoldDB" id="A0A252F6M9"/>
<dbReference type="OrthoDB" id="9805460at2"/>
<dbReference type="EMBL" id="NHOC01000002">
    <property type="protein sequence ID" value="OUM21429.1"/>
    <property type="molecule type" value="Genomic_DNA"/>
</dbReference>
<dbReference type="InterPro" id="IPR050858">
    <property type="entry name" value="Mal-CoA-ACP_Trans/PKS_FabD"/>
</dbReference>
<dbReference type="InterPro" id="IPR014043">
    <property type="entry name" value="Acyl_transferase_dom"/>
</dbReference>
<dbReference type="InterPro" id="IPR024925">
    <property type="entry name" value="Malonyl_CoA-ACP_transAc"/>
</dbReference>
<dbReference type="EC" id="2.3.1.39" evidence="4"/>
<dbReference type="SUPFAM" id="SSF52151">
    <property type="entry name" value="FabD/lysophospholipase-like"/>
    <property type="match status" value="1"/>
</dbReference>
<dbReference type="PANTHER" id="PTHR42681:SF1">
    <property type="entry name" value="MALONYL-COA-ACYL CARRIER PROTEIN TRANSACYLASE, MITOCHONDRIAL"/>
    <property type="match status" value="1"/>
</dbReference>
<evidence type="ECO:0000259" key="6">
    <source>
        <dbReference type="SMART" id="SM00827"/>
    </source>
</evidence>
<dbReference type="Gene3D" id="3.30.70.250">
    <property type="entry name" value="Malonyl-CoA ACP transacylase, ACP-binding"/>
    <property type="match status" value="1"/>
</dbReference>
<name>A0A252F6M9_9FIRM</name>
<dbReference type="SMART" id="SM00827">
    <property type="entry name" value="PKS_AT"/>
    <property type="match status" value="1"/>
</dbReference>
<evidence type="ECO:0000313" key="8">
    <source>
        <dbReference type="Proteomes" id="UP000194903"/>
    </source>
</evidence>
<evidence type="ECO:0000256" key="5">
    <source>
        <dbReference type="PIRSR" id="PIRSR000446-1"/>
    </source>
</evidence>
<keyword evidence="8" id="KW-1185">Reference proteome</keyword>
<dbReference type="GO" id="GO:0005829">
    <property type="term" value="C:cytosol"/>
    <property type="evidence" value="ECO:0007669"/>
    <property type="project" value="TreeGrafter"/>
</dbReference>
<feature type="domain" description="Malonyl-CoA:ACP transacylase (MAT)" evidence="6">
    <location>
        <begin position="6"/>
        <end position="297"/>
    </location>
</feature>
<comment type="similarity">
    <text evidence="4">Belongs to the fabD family.</text>
</comment>
<comment type="catalytic activity">
    <reaction evidence="3 4">
        <text>holo-[ACP] + malonyl-CoA = malonyl-[ACP] + CoA</text>
        <dbReference type="Rhea" id="RHEA:41792"/>
        <dbReference type="Rhea" id="RHEA-COMP:9623"/>
        <dbReference type="Rhea" id="RHEA-COMP:9685"/>
        <dbReference type="ChEBI" id="CHEBI:57287"/>
        <dbReference type="ChEBI" id="CHEBI:57384"/>
        <dbReference type="ChEBI" id="CHEBI:64479"/>
        <dbReference type="ChEBI" id="CHEBI:78449"/>
        <dbReference type="EC" id="2.3.1.39"/>
    </reaction>
</comment>
<protein>
    <recommendedName>
        <fullName evidence="4">Malonyl CoA-acyl carrier protein transacylase</fullName>
        <ecNumber evidence="4">2.3.1.39</ecNumber>
    </recommendedName>
</protein>
<dbReference type="FunFam" id="3.30.70.250:FF:000001">
    <property type="entry name" value="Malonyl CoA-acyl carrier protein transacylase"/>
    <property type="match status" value="1"/>
</dbReference>